<keyword evidence="4" id="KW-1185">Reference proteome</keyword>
<dbReference type="GO" id="GO:0016787">
    <property type="term" value="F:hydrolase activity"/>
    <property type="evidence" value="ECO:0007669"/>
    <property type="project" value="UniProtKB-KW"/>
</dbReference>
<dbReference type="OrthoDB" id="408631at2759"/>
<evidence type="ECO:0000256" key="1">
    <source>
        <dbReference type="SAM" id="SignalP"/>
    </source>
</evidence>
<dbReference type="Proteomes" id="UP000799640">
    <property type="component" value="Unassembled WGS sequence"/>
</dbReference>
<accession>A0A6G1IBP0</accession>
<evidence type="ECO:0000313" key="4">
    <source>
        <dbReference type="Proteomes" id="UP000799640"/>
    </source>
</evidence>
<evidence type="ECO:0000259" key="2">
    <source>
        <dbReference type="Pfam" id="PF00135"/>
    </source>
</evidence>
<dbReference type="InterPro" id="IPR019819">
    <property type="entry name" value="Carboxylesterase_B_CS"/>
</dbReference>
<dbReference type="AlphaFoldDB" id="A0A6G1IBP0"/>
<dbReference type="InterPro" id="IPR050309">
    <property type="entry name" value="Type-B_Carboxylest/Lipase"/>
</dbReference>
<keyword evidence="1" id="KW-0732">Signal</keyword>
<organism evidence="3 4">
    <name type="scientific">Trichodelitschia bisporula</name>
    <dbReference type="NCBI Taxonomy" id="703511"/>
    <lineage>
        <taxon>Eukaryota</taxon>
        <taxon>Fungi</taxon>
        <taxon>Dikarya</taxon>
        <taxon>Ascomycota</taxon>
        <taxon>Pezizomycotina</taxon>
        <taxon>Dothideomycetes</taxon>
        <taxon>Dothideomycetes incertae sedis</taxon>
        <taxon>Phaeotrichales</taxon>
        <taxon>Phaeotrichaceae</taxon>
        <taxon>Trichodelitschia</taxon>
    </lineage>
</organism>
<name>A0A6G1IBP0_9PEZI</name>
<protein>
    <submittedName>
        <fullName evidence="3">Alpha/beta-hydrolase</fullName>
    </submittedName>
</protein>
<feature type="chain" id="PRO_5026271832" evidence="1">
    <location>
        <begin position="19"/>
        <end position="618"/>
    </location>
</feature>
<dbReference type="PROSITE" id="PS00941">
    <property type="entry name" value="CARBOXYLESTERASE_B_2"/>
    <property type="match status" value="1"/>
</dbReference>
<dbReference type="EMBL" id="ML996687">
    <property type="protein sequence ID" value="KAF2405611.1"/>
    <property type="molecule type" value="Genomic_DNA"/>
</dbReference>
<gene>
    <name evidence="3" type="ORF">EJ06DRAFT_486509</name>
</gene>
<dbReference type="Gene3D" id="3.40.50.1820">
    <property type="entry name" value="alpha/beta hydrolase"/>
    <property type="match status" value="1"/>
</dbReference>
<feature type="signal peptide" evidence="1">
    <location>
        <begin position="1"/>
        <end position="18"/>
    </location>
</feature>
<evidence type="ECO:0000313" key="3">
    <source>
        <dbReference type="EMBL" id="KAF2405611.1"/>
    </source>
</evidence>
<sequence length="618" mass="65122">MTLLSALLLAASLSLATGSPVVDEHGLEYHTHEARQANLPLLKLPYATYQAAEYRVKDDIYTFRNIRYAAPPVGPLRWAKPAPPPNSTTIQKGDAGGTCFQSMPASMLTVALTGGLGGLASSGDGGFLESLMGAALPLVGGLLQGSPALTQFVMGQVAKTDLGKAMGGAASSEDCLFLDVVVPGKVLRGKEKVPVVNWIYGGAYIVGSKDGMYDGNPLVRQSNGSVVYVVGNYRLGAFGFLGGRTVAKSGGTPNAGFWDQRAVLQWIQQHIHLVNGDSSNVSLWGESAGAGSILHHLVAFGGKEKPLFNKAVIQSPANNPQPDIDGALEEQYRRFEDLAGCKGQGLACLRAKDVTALRAAADKIIAEAPVGQFGFGPAVDSTLIRQLPDLELASGNHVPLTSLIITHVSDEASAFVPSTIKTNTTFFRSTLDETYGRRSPIPAAVEKRYPPPGPGSPYADQVARMQAVMQAGFFACHAWTLAAAYAGKAKTYVAVYGRGSGKHGMDIKADFFNSSKPAPRDDPGFMEFAPKYQDYLLSHARTGDPNKLRQAGSPEWPVVTVGEKMTNVLEAGNKGFAVGSDPVVSKEECGFWVDVWAGATKAVKGVPAGGAVASSIVP</sequence>
<dbReference type="SUPFAM" id="SSF53474">
    <property type="entry name" value="alpha/beta-Hydrolases"/>
    <property type="match status" value="1"/>
</dbReference>
<keyword evidence="3" id="KW-0378">Hydrolase</keyword>
<dbReference type="PANTHER" id="PTHR11559">
    <property type="entry name" value="CARBOXYLESTERASE"/>
    <property type="match status" value="1"/>
</dbReference>
<dbReference type="InterPro" id="IPR002018">
    <property type="entry name" value="CarbesteraseB"/>
</dbReference>
<feature type="domain" description="Carboxylesterase type B" evidence="2">
    <location>
        <begin position="56"/>
        <end position="592"/>
    </location>
</feature>
<dbReference type="InterPro" id="IPR029058">
    <property type="entry name" value="AB_hydrolase_fold"/>
</dbReference>
<reference evidence="3" key="1">
    <citation type="journal article" date="2020" name="Stud. Mycol.">
        <title>101 Dothideomycetes genomes: a test case for predicting lifestyles and emergence of pathogens.</title>
        <authorList>
            <person name="Haridas S."/>
            <person name="Albert R."/>
            <person name="Binder M."/>
            <person name="Bloem J."/>
            <person name="Labutti K."/>
            <person name="Salamov A."/>
            <person name="Andreopoulos B."/>
            <person name="Baker S."/>
            <person name="Barry K."/>
            <person name="Bills G."/>
            <person name="Bluhm B."/>
            <person name="Cannon C."/>
            <person name="Castanera R."/>
            <person name="Culley D."/>
            <person name="Daum C."/>
            <person name="Ezra D."/>
            <person name="Gonzalez J."/>
            <person name="Henrissat B."/>
            <person name="Kuo A."/>
            <person name="Liang C."/>
            <person name="Lipzen A."/>
            <person name="Lutzoni F."/>
            <person name="Magnuson J."/>
            <person name="Mondo S."/>
            <person name="Nolan M."/>
            <person name="Ohm R."/>
            <person name="Pangilinan J."/>
            <person name="Park H.-J."/>
            <person name="Ramirez L."/>
            <person name="Alfaro M."/>
            <person name="Sun H."/>
            <person name="Tritt A."/>
            <person name="Yoshinaga Y."/>
            <person name="Zwiers L.-H."/>
            <person name="Turgeon B."/>
            <person name="Goodwin S."/>
            <person name="Spatafora J."/>
            <person name="Crous P."/>
            <person name="Grigoriev I."/>
        </authorList>
    </citation>
    <scope>NUCLEOTIDE SEQUENCE</scope>
    <source>
        <strain evidence="3">CBS 262.69</strain>
    </source>
</reference>
<dbReference type="Pfam" id="PF00135">
    <property type="entry name" value="COesterase"/>
    <property type="match status" value="1"/>
</dbReference>
<proteinExistence type="predicted"/>